<feature type="compositionally biased region" description="Low complexity" evidence="1">
    <location>
        <begin position="39"/>
        <end position="48"/>
    </location>
</feature>
<protein>
    <recommendedName>
        <fullName evidence="4">Transposase</fullName>
    </recommendedName>
</protein>
<organism evidence="2 3">
    <name type="scientific">Streptomyces axinellae</name>
    <dbReference type="NCBI Taxonomy" id="552788"/>
    <lineage>
        <taxon>Bacteria</taxon>
        <taxon>Bacillati</taxon>
        <taxon>Actinomycetota</taxon>
        <taxon>Actinomycetes</taxon>
        <taxon>Kitasatosporales</taxon>
        <taxon>Streptomycetaceae</taxon>
        <taxon>Streptomyces</taxon>
    </lineage>
</organism>
<dbReference type="RefSeq" id="WP_344569993.1">
    <property type="nucleotide sequence ID" value="NZ_BAAARJ010000023.1"/>
</dbReference>
<name>A0ABP6D6U1_9ACTN</name>
<comment type="caution">
    <text evidence="2">The sequence shown here is derived from an EMBL/GenBank/DDBJ whole genome shotgun (WGS) entry which is preliminary data.</text>
</comment>
<sequence>MKLKTTIINQGKEVAELCQLVTRLAFVNAFLIRQRAAPAGPAAASDADNVVPVGPPSQ</sequence>
<evidence type="ECO:0000313" key="3">
    <source>
        <dbReference type="Proteomes" id="UP001501447"/>
    </source>
</evidence>
<proteinExistence type="predicted"/>
<reference evidence="3" key="1">
    <citation type="journal article" date="2019" name="Int. J. Syst. Evol. Microbiol.">
        <title>The Global Catalogue of Microorganisms (GCM) 10K type strain sequencing project: providing services to taxonomists for standard genome sequencing and annotation.</title>
        <authorList>
            <consortium name="The Broad Institute Genomics Platform"/>
            <consortium name="The Broad Institute Genome Sequencing Center for Infectious Disease"/>
            <person name="Wu L."/>
            <person name="Ma J."/>
        </authorList>
    </citation>
    <scope>NUCLEOTIDE SEQUENCE [LARGE SCALE GENOMIC DNA]</scope>
    <source>
        <strain evidence="3">JCM 16373</strain>
    </source>
</reference>
<dbReference type="EMBL" id="BAAARJ010000023">
    <property type="protein sequence ID" value="GAA2633965.1"/>
    <property type="molecule type" value="Genomic_DNA"/>
</dbReference>
<evidence type="ECO:0008006" key="4">
    <source>
        <dbReference type="Google" id="ProtNLM"/>
    </source>
</evidence>
<evidence type="ECO:0000313" key="2">
    <source>
        <dbReference type="EMBL" id="GAA2633965.1"/>
    </source>
</evidence>
<gene>
    <name evidence="2" type="ORF">GCM10009863_57760</name>
</gene>
<accession>A0ABP6D6U1</accession>
<feature type="region of interest" description="Disordered" evidence="1">
    <location>
        <begin position="39"/>
        <end position="58"/>
    </location>
</feature>
<evidence type="ECO:0000256" key="1">
    <source>
        <dbReference type="SAM" id="MobiDB-lite"/>
    </source>
</evidence>
<keyword evidence="3" id="KW-1185">Reference proteome</keyword>
<dbReference type="Proteomes" id="UP001501447">
    <property type="component" value="Unassembled WGS sequence"/>
</dbReference>